<dbReference type="PRINTS" id="PR00465">
    <property type="entry name" value="EP450IV"/>
</dbReference>
<gene>
    <name evidence="9" type="ORF">ACFP3R_00390</name>
</gene>
<evidence type="ECO:0000256" key="5">
    <source>
        <dbReference type="ARBA" id="ARBA00023004"/>
    </source>
</evidence>
<evidence type="ECO:0000313" key="10">
    <source>
        <dbReference type="Proteomes" id="UP001596220"/>
    </source>
</evidence>
<dbReference type="InterPro" id="IPR001128">
    <property type="entry name" value="Cyt_P450"/>
</dbReference>
<keyword evidence="3 7" id="KW-0479">Metal-binding</keyword>
<keyword evidence="6 7" id="KW-0503">Monooxygenase</keyword>
<evidence type="ECO:0000256" key="2">
    <source>
        <dbReference type="ARBA" id="ARBA00022617"/>
    </source>
</evidence>
<accession>A0ABW1NXW9</accession>
<evidence type="ECO:0000313" key="9">
    <source>
        <dbReference type="EMBL" id="MFC6087723.1"/>
    </source>
</evidence>
<comment type="similarity">
    <text evidence="1 7">Belongs to the cytochrome P450 family.</text>
</comment>
<evidence type="ECO:0000256" key="3">
    <source>
        <dbReference type="ARBA" id="ARBA00022723"/>
    </source>
</evidence>
<evidence type="ECO:0000256" key="7">
    <source>
        <dbReference type="RuleBase" id="RU000461"/>
    </source>
</evidence>
<keyword evidence="4 7" id="KW-0560">Oxidoreductase</keyword>
<dbReference type="RefSeq" id="WP_380631587.1">
    <property type="nucleotide sequence ID" value="NZ_JBHSQO010000001.1"/>
</dbReference>
<dbReference type="Gene3D" id="1.10.630.10">
    <property type="entry name" value="Cytochrome P450"/>
    <property type="match status" value="1"/>
</dbReference>
<dbReference type="SUPFAM" id="SSF48264">
    <property type="entry name" value="Cytochrome P450"/>
    <property type="match status" value="1"/>
</dbReference>
<dbReference type="PANTHER" id="PTHR24291:SF50">
    <property type="entry name" value="BIFUNCTIONAL ALBAFLAVENONE MONOOXYGENASE_TERPENE SYNTHASE"/>
    <property type="match status" value="1"/>
</dbReference>
<reference evidence="10" key="1">
    <citation type="journal article" date="2019" name="Int. J. Syst. Evol. Microbiol.">
        <title>The Global Catalogue of Microorganisms (GCM) 10K type strain sequencing project: providing services to taxonomists for standard genome sequencing and annotation.</title>
        <authorList>
            <consortium name="The Broad Institute Genomics Platform"/>
            <consortium name="The Broad Institute Genome Sequencing Center for Infectious Disease"/>
            <person name="Wu L."/>
            <person name="Ma J."/>
        </authorList>
    </citation>
    <scope>NUCLEOTIDE SEQUENCE [LARGE SCALE GENOMIC DNA]</scope>
    <source>
        <strain evidence="10">CGMCC 4.7246</strain>
    </source>
</reference>
<dbReference type="InterPro" id="IPR002403">
    <property type="entry name" value="Cyt_P450_E_grp-IV"/>
</dbReference>
<proteinExistence type="inferred from homology"/>
<name>A0ABW1NXW9_9PSEU</name>
<dbReference type="PROSITE" id="PS00086">
    <property type="entry name" value="CYTOCHROME_P450"/>
    <property type="match status" value="1"/>
</dbReference>
<protein>
    <submittedName>
        <fullName evidence="9">Cytochrome P450</fullName>
    </submittedName>
</protein>
<dbReference type="Proteomes" id="UP001596220">
    <property type="component" value="Unassembled WGS sequence"/>
</dbReference>
<evidence type="ECO:0000256" key="8">
    <source>
        <dbReference type="SAM" id="MobiDB-lite"/>
    </source>
</evidence>
<dbReference type="InterPro" id="IPR017972">
    <property type="entry name" value="Cyt_P450_CS"/>
</dbReference>
<sequence>MPHTEAVVREVLRLWPPTWLMGRAAVRPTTPGEWEPGPEGQVMFSPYLPHRDPRWWPAADVLDPDRRLDPRRAPHKHSYVPFGAGPRVCVGTRPGAGLRRALPAGDPVPPAPALATGNR</sequence>
<keyword evidence="2 7" id="KW-0349">Heme</keyword>
<evidence type="ECO:0000256" key="1">
    <source>
        <dbReference type="ARBA" id="ARBA00010617"/>
    </source>
</evidence>
<dbReference type="Pfam" id="PF00067">
    <property type="entry name" value="p450"/>
    <property type="match status" value="1"/>
</dbReference>
<dbReference type="PANTHER" id="PTHR24291">
    <property type="entry name" value="CYTOCHROME P450 FAMILY 4"/>
    <property type="match status" value="1"/>
</dbReference>
<dbReference type="InterPro" id="IPR050196">
    <property type="entry name" value="Cytochrome_P450_Monoox"/>
</dbReference>
<evidence type="ECO:0000256" key="4">
    <source>
        <dbReference type="ARBA" id="ARBA00023002"/>
    </source>
</evidence>
<evidence type="ECO:0000256" key="6">
    <source>
        <dbReference type="ARBA" id="ARBA00023033"/>
    </source>
</evidence>
<comment type="caution">
    <text evidence="9">The sequence shown here is derived from an EMBL/GenBank/DDBJ whole genome shotgun (WGS) entry which is preliminary data.</text>
</comment>
<feature type="region of interest" description="Disordered" evidence="8">
    <location>
        <begin position="98"/>
        <end position="119"/>
    </location>
</feature>
<keyword evidence="5 7" id="KW-0408">Iron</keyword>
<dbReference type="EMBL" id="JBHSQO010000001">
    <property type="protein sequence ID" value="MFC6087723.1"/>
    <property type="molecule type" value="Genomic_DNA"/>
</dbReference>
<keyword evidence="10" id="KW-1185">Reference proteome</keyword>
<organism evidence="9 10">
    <name type="scientific">Saccharothrix lopnurensis</name>
    <dbReference type="NCBI Taxonomy" id="1670621"/>
    <lineage>
        <taxon>Bacteria</taxon>
        <taxon>Bacillati</taxon>
        <taxon>Actinomycetota</taxon>
        <taxon>Actinomycetes</taxon>
        <taxon>Pseudonocardiales</taxon>
        <taxon>Pseudonocardiaceae</taxon>
        <taxon>Saccharothrix</taxon>
    </lineage>
</organism>
<dbReference type="InterPro" id="IPR036396">
    <property type="entry name" value="Cyt_P450_sf"/>
</dbReference>